<protein>
    <submittedName>
        <fullName evidence="1">Uncharacterized protein</fullName>
    </submittedName>
</protein>
<accession>A0ACC1RC60</accession>
<reference evidence="1" key="1">
    <citation type="submission" date="2022-08" db="EMBL/GenBank/DDBJ databases">
        <title>Genome Sequence of Fusarium decemcellulare.</title>
        <authorList>
            <person name="Buettner E."/>
        </authorList>
    </citation>
    <scope>NUCLEOTIDE SEQUENCE</scope>
    <source>
        <strain evidence="1">Babe19</strain>
    </source>
</reference>
<name>A0ACC1RC60_9HYPO</name>
<gene>
    <name evidence="1" type="ORF">NM208_g16951</name>
</gene>
<keyword evidence="2" id="KW-1185">Reference proteome</keyword>
<organism evidence="1 2">
    <name type="scientific">Fusarium decemcellulare</name>
    <dbReference type="NCBI Taxonomy" id="57161"/>
    <lineage>
        <taxon>Eukaryota</taxon>
        <taxon>Fungi</taxon>
        <taxon>Dikarya</taxon>
        <taxon>Ascomycota</taxon>
        <taxon>Pezizomycotina</taxon>
        <taxon>Sordariomycetes</taxon>
        <taxon>Hypocreomycetidae</taxon>
        <taxon>Hypocreales</taxon>
        <taxon>Nectriaceae</taxon>
        <taxon>Fusarium</taxon>
        <taxon>Fusarium decemcellulare species complex</taxon>
    </lineage>
</organism>
<evidence type="ECO:0000313" key="2">
    <source>
        <dbReference type="Proteomes" id="UP001148629"/>
    </source>
</evidence>
<sequence>MSLVGCRGYGEVIVMPSLPSPATDWEPLAAQRGSIQESTDTKANGSISSRRCPLLSHVGPSRHLSLPMPLFHELSQKGKELGPRPIFSHRASAGSANRRQPEIALVGLFTPPLEPKIFRRLILALQASKQIIISVALEAPGAPDYAMAIPTALASMESPVEH</sequence>
<evidence type="ECO:0000313" key="1">
    <source>
        <dbReference type="EMBL" id="KAJ3501369.1"/>
    </source>
</evidence>
<proteinExistence type="predicted"/>
<dbReference type="Proteomes" id="UP001148629">
    <property type="component" value="Unassembled WGS sequence"/>
</dbReference>
<comment type="caution">
    <text evidence="1">The sequence shown here is derived from an EMBL/GenBank/DDBJ whole genome shotgun (WGS) entry which is preliminary data.</text>
</comment>
<dbReference type="EMBL" id="JANRMS010005658">
    <property type="protein sequence ID" value="KAJ3501369.1"/>
    <property type="molecule type" value="Genomic_DNA"/>
</dbReference>